<evidence type="ECO:0000313" key="1">
    <source>
        <dbReference type="EMBL" id="CAI2191096.1"/>
    </source>
</evidence>
<protein>
    <submittedName>
        <fullName evidence="1">15335_t:CDS:1</fullName>
    </submittedName>
</protein>
<reference evidence="1" key="1">
    <citation type="submission" date="2022-08" db="EMBL/GenBank/DDBJ databases">
        <authorList>
            <person name="Kallberg Y."/>
            <person name="Tangrot J."/>
            <person name="Rosling A."/>
        </authorList>
    </citation>
    <scope>NUCLEOTIDE SEQUENCE</scope>
    <source>
        <strain evidence="1">Wild A</strain>
    </source>
</reference>
<feature type="non-terminal residue" evidence="1">
    <location>
        <position position="1"/>
    </location>
</feature>
<evidence type="ECO:0000313" key="2">
    <source>
        <dbReference type="Proteomes" id="UP001153678"/>
    </source>
</evidence>
<sequence length="91" mass="10575">GSKGLLEFFIKIPKALGQFWVRTGIFEFVLITRQNLTYKKPKISNIFKSPLNPLSTSRQLSDFSCLIKLEPLYYHIVLILLCQKGHKTEYL</sequence>
<comment type="caution">
    <text evidence="1">The sequence shown here is derived from an EMBL/GenBank/DDBJ whole genome shotgun (WGS) entry which is preliminary data.</text>
</comment>
<dbReference type="EMBL" id="CAMKVN010007101">
    <property type="protein sequence ID" value="CAI2191096.1"/>
    <property type="molecule type" value="Genomic_DNA"/>
</dbReference>
<gene>
    <name evidence="1" type="ORF">FWILDA_LOCUS14906</name>
</gene>
<dbReference type="Proteomes" id="UP001153678">
    <property type="component" value="Unassembled WGS sequence"/>
</dbReference>
<dbReference type="AlphaFoldDB" id="A0A9W4T3D7"/>
<organism evidence="1 2">
    <name type="scientific">Funneliformis geosporum</name>
    <dbReference type="NCBI Taxonomy" id="1117311"/>
    <lineage>
        <taxon>Eukaryota</taxon>
        <taxon>Fungi</taxon>
        <taxon>Fungi incertae sedis</taxon>
        <taxon>Mucoromycota</taxon>
        <taxon>Glomeromycotina</taxon>
        <taxon>Glomeromycetes</taxon>
        <taxon>Glomerales</taxon>
        <taxon>Glomeraceae</taxon>
        <taxon>Funneliformis</taxon>
    </lineage>
</organism>
<proteinExistence type="predicted"/>
<accession>A0A9W4T3D7</accession>
<keyword evidence="2" id="KW-1185">Reference proteome</keyword>
<name>A0A9W4T3D7_9GLOM</name>